<feature type="transmembrane region" description="Helical" evidence="7">
    <location>
        <begin position="281"/>
        <end position="306"/>
    </location>
</feature>
<evidence type="ECO:0000256" key="6">
    <source>
        <dbReference type="ARBA" id="ARBA00023136"/>
    </source>
</evidence>
<feature type="transmembrane region" description="Helical" evidence="7">
    <location>
        <begin position="162"/>
        <end position="183"/>
    </location>
</feature>
<dbReference type="Pfam" id="PF00005">
    <property type="entry name" value="ABC_tran"/>
    <property type="match status" value="1"/>
</dbReference>
<evidence type="ECO:0000256" key="7">
    <source>
        <dbReference type="SAM" id="Phobius"/>
    </source>
</evidence>
<feature type="transmembrane region" description="Helical" evidence="7">
    <location>
        <begin position="248"/>
        <end position="269"/>
    </location>
</feature>
<accession>A0A437Q8M3</accession>
<dbReference type="SUPFAM" id="SSF90123">
    <property type="entry name" value="ABC transporter transmembrane region"/>
    <property type="match status" value="1"/>
</dbReference>
<dbReference type="GO" id="GO:0016887">
    <property type="term" value="F:ATP hydrolysis activity"/>
    <property type="evidence" value="ECO:0007669"/>
    <property type="project" value="InterPro"/>
</dbReference>
<sequence>MNPLAKRYLSLLWAQKGLALLGVLLAVVTALSGVALLAVSGWFISAAALAGVSVVTAHAFNFFTPGAIVRGLSISRTAGRYGERIITHEATFRLLSQLRADLFRVLAARKWREQKFNRHDVASRMLEDIRYVESIYLSAAVPAITAIIIAFGYLGVLALTHASLALFASGFVALLLLFLPWLYSRAVLVPQDELHRQRSQQWSTASGILHALRTLTLFGQFEHHSEAFVRHTRNTDQLEARAVARQQGVLLVAQVALALLTLTLFWQAFSLYGAAELGGAQLFMVLLLTLGVAEVLLAHIPAVANFRLGWRALSRLDQMAGGENTSDPRQFIRGERPAVMLNNVSYRYPAQKTATLTGITQKLTPGWHWLVGESGAGKSTLMGLLAGDLAASQGEVILAGATGSVAVMPQQVDILRASLRQNVALHRTSSDKTIERALEQVGLSEWIETLPQGLDTWLGEGEWQPSGGEAKRIALARLLIEESEIILLDEPFAGLDAQRIDQLMINLRKAWQGKVVIAVSHDHRYIDAQDSTLALRPHPMR</sequence>
<dbReference type="SUPFAM" id="SSF52540">
    <property type="entry name" value="P-loop containing nucleoside triphosphate hydrolases"/>
    <property type="match status" value="1"/>
</dbReference>
<feature type="domain" description="ABC transporter" evidence="8">
    <location>
        <begin position="339"/>
        <end position="538"/>
    </location>
</feature>
<dbReference type="PANTHER" id="PTHR43394:SF1">
    <property type="entry name" value="ATP-BINDING CASSETTE SUB-FAMILY B MEMBER 10, MITOCHONDRIAL"/>
    <property type="match status" value="1"/>
</dbReference>
<evidence type="ECO:0000256" key="4">
    <source>
        <dbReference type="ARBA" id="ARBA00022840"/>
    </source>
</evidence>
<keyword evidence="5 7" id="KW-1133">Transmembrane helix</keyword>
<comment type="caution">
    <text evidence="10">The sequence shown here is derived from an EMBL/GenBank/DDBJ whole genome shotgun (WGS) entry which is preliminary data.</text>
</comment>
<dbReference type="Gene3D" id="1.20.1560.10">
    <property type="entry name" value="ABC transporter type 1, transmembrane domain"/>
    <property type="match status" value="1"/>
</dbReference>
<dbReference type="GO" id="GO:0005524">
    <property type="term" value="F:ATP binding"/>
    <property type="evidence" value="ECO:0007669"/>
    <property type="project" value="UniProtKB-KW"/>
</dbReference>
<dbReference type="Gene3D" id="3.40.50.300">
    <property type="entry name" value="P-loop containing nucleotide triphosphate hydrolases"/>
    <property type="match status" value="1"/>
</dbReference>
<protein>
    <submittedName>
        <fullName evidence="10">ATP-binding cassette domain-containing protein</fullName>
    </submittedName>
</protein>
<evidence type="ECO:0000259" key="8">
    <source>
        <dbReference type="PROSITE" id="PS50893"/>
    </source>
</evidence>
<dbReference type="InterPro" id="IPR036640">
    <property type="entry name" value="ABC1_TM_sf"/>
</dbReference>
<dbReference type="SMART" id="SM00382">
    <property type="entry name" value="AAA"/>
    <property type="match status" value="1"/>
</dbReference>
<dbReference type="InterPro" id="IPR039421">
    <property type="entry name" value="Type_1_exporter"/>
</dbReference>
<dbReference type="GO" id="GO:0015421">
    <property type="term" value="F:ABC-type oligopeptide transporter activity"/>
    <property type="evidence" value="ECO:0007669"/>
    <property type="project" value="TreeGrafter"/>
</dbReference>
<dbReference type="GO" id="GO:0005886">
    <property type="term" value="C:plasma membrane"/>
    <property type="evidence" value="ECO:0007669"/>
    <property type="project" value="UniProtKB-SubCell"/>
</dbReference>
<keyword evidence="6 7" id="KW-0472">Membrane</keyword>
<name>A0A437Q8M3_9GAMM</name>
<dbReference type="EMBL" id="SACQ01000003">
    <property type="protein sequence ID" value="RVU30922.1"/>
    <property type="molecule type" value="Genomic_DNA"/>
</dbReference>
<dbReference type="Proteomes" id="UP000282818">
    <property type="component" value="Unassembled WGS sequence"/>
</dbReference>
<evidence type="ECO:0000313" key="10">
    <source>
        <dbReference type="EMBL" id="RVU30922.1"/>
    </source>
</evidence>
<feature type="transmembrane region" description="Helical" evidence="7">
    <location>
        <begin position="42"/>
        <end position="63"/>
    </location>
</feature>
<keyword evidence="11" id="KW-1185">Reference proteome</keyword>
<dbReference type="InterPro" id="IPR011527">
    <property type="entry name" value="ABC1_TM_dom"/>
</dbReference>
<organism evidence="10 11">
    <name type="scientific">Neptunomonas marina</name>
    <dbReference type="NCBI Taxonomy" id="1815562"/>
    <lineage>
        <taxon>Bacteria</taxon>
        <taxon>Pseudomonadati</taxon>
        <taxon>Pseudomonadota</taxon>
        <taxon>Gammaproteobacteria</taxon>
        <taxon>Oceanospirillales</taxon>
        <taxon>Oceanospirillaceae</taxon>
        <taxon>Neptunomonas</taxon>
    </lineage>
</organism>
<dbReference type="InterPro" id="IPR003593">
    <property type="entry name" value="AAA+_ATPase"/>
</dbReference>
<feature type="domain" description="ABC transmembrane type-1" evidence="9">
    <location>
        <begin position="20"/>
        <end position="294"/>
    </location>
</feature>
<dbReference type="InterPro" id="IPR027417">
    <property type="entry name" value="P-loop_NTPase"/>
</dbReference>
<keyword evidence="2 7" id="KW-0812">Transmembrane</keyword>
<reference evidence="10 11" key="1">
    <citation type="submission" date="2019-01" db="EMBL/GenBank/DDBJ databases">
        <authorList>
            <person name="Chen W.-M."/>
        </authorList>
    </citation>
    <scope>NUCLEOTIDE SEQUENCE [LARGE SCALE GENOMIC DNA]</scope>
    <source>
        <strain evidence="10 11">HPM-16</strain>
    </source>
</reference>
<dbReference type="InterPro" id="IPR003439">
    <property type="entry name" value="ABC_transporter-like_ATP-bd"/>
</dbReference>
<dbReference type="AlphaFoldDB" id="A0A437Q8M3"/>
<evidence type="ECO:0000256" key="5">
    <source>
        <dbReference type="ARBA" id="ARBA00022989"/>
    </source>
</evidence>
<dbReference type="RefSeq" id="WP_127693767.1">
    <property type="nucleotide sequence ID" value="NZ_SACQ01000003.1"/>
</dbReference>
<evidence type="ECO:0000256" key="2">
    <source>
        <dbReference type="ARBA" id="ARBA00022692"/>
    </source>
</evidence>
<dbReference type="PANTHER" id="PTHR43394">
    <property type="entry name" value="ATP-DEPENDENT PERMEASE MDL1, MITOCHONDRIAL"/>
    <property type="match status" value="1"/>
</dbReference>
<comment type="subcellular location">
    <subcellularLocation>
        <location evidence="1">Cell membrane</location>
        <topology evidence="1">Multi-pass membrane protein</topology>
    </subcellularLocation>
</comment>
<dbReference type="PROSITE" id="PS50929">
    <property type="entry name" value="ABC_TM1F"/>
    <property type="match status" value="1"/>
</dbReference>
<keyword evidence="4 10" id="KW-0067">ATP-binding</keyword>
<proteinExistence type="predicted"/>
<evidence type="ECO:0000259" key="9">
    <source>
        <dbReference type="PROSITE" id="PS50929"/>
    </source>
</evidence>
<evidence type="ECO:0000256" key="1">
    <source>
        <dbReference type="ARBA" id="ARBA00004651"/>
    </source>
</evidence>
<evidence type="ECO:0000256" key="3">
    <source>
        <dbReference type="ARBA" id="ARBA00022741"/>
    </source>
</evidence>
<feature type="transmembrane region" description="Helical" evidence="7">
    <location>
        <begin position="134"/>
        <end position="156"/>
    </location>
</feature>
<gene>
    <name evidence="10" type="ORF">EOE65_07860</name>
</gene>
<dbReference type="PROSITE" id="PS50893">
    <property type="entry name" value="ABC_TRANSPORTER_2"/>
    <property type="match status" value="1"/>
</dbReference>
<evidence type="ECO:0000313" key="11">
    <source>
        <dbReference type="Proteomes" id="UP000282818"/>
    </source>
</evidence>
<keyword evidence="3" id="KW-0547">Nucleotide-binding</keyword>